<sequence length="71" mass="7542">MNLNPINKPLSDVQAAAALMGATVVPIEGDTGRPEFVFTDGPVTLRTGNLATLQKVVTALRQRKEVAHVTT</sequence>
<dbReference type="RefSeq" id="WP_382204065.1">
    <property type="nucleotide sequence ID" value="NZ_JBHTBZ010000088.1"/>
</dbReference>
<evidence type="ECO:0000313" key="2">
    <source>
        <dbReference type="Proteomes" id="UP001596457"/>
    </source>
</evidence>
<reference evidence="2" key="1">
    <citation type="journal article" date="2019" name="Int. J. Syst. Evol. Microbiol.">
        <title>The Global Catalogue of Microorganisms (GCM) 10K type strain sequencing project: providing services to taxonomists for standard genome sequencing and annotation.</title>
        <authorList>
            <consortium name="The Broad Institute Genomics Platform"/>
            <consortium name="The Broad Institute Genome Sequencing Center for Infectious Disease"/>
            <person name="Wu L."/>
            <person name="Ma J."/>
        </authorList>
    </citation>
    <scope>NUCLEOTIDE SEQUENCE [LARGE SCALE GENOMIC DNA]</scope>
    <source>
        <strain evidence="2">CCUG 53903</strain>
    </source>
</reference>
<dbReference type="Proteomes" id="UP001596457">
    <property type="component" value="Unassembled WGS sequence"/>
</dbReference>
<name>A0ABW2SH61_9BURK</name>
<proteinExistence type="predicted"/>
<gene>
    <name evidence="1" type="ORF">ACFQU0_20925</name>
</gene>
<organism evidence="1 2">
    <name type="scientific">Hydrogenophaga defluvii</name>
    <dbReference type="NCBI Taxonomy" id="249410"/>
    <lineage>
        <taxon>Bacteria</taxon>
        <taxon>Pseudomonadati</taxon>
        <taxon>Pseudomonadota</taxon>
        <taxon>Betaproteobacteria</taxon>
        <taxon>Burkholderiales</taxon>
        <taxon>Comamonadaceae</taxon>
        <taxon>Hydrogenophaga</taxon>
    </lineage>
</organism>
<keyword evidence="2" id="KW-1185">Reference proteome</keyword>
<comment type="caution">
    <text evidence="1">The sequence shown here is derived from an EMBL/GenBank/DDBJ whole genome shotgun (WGS) entry which is preliminary data.</text>
</comment>
<dbReference type="EMBL" id="JBHTBZ010000088">
    <property type="protein sequence ID" value="MFC7462889.1"/>
    <property type="molecule type" value="Genomic_DNA"/>
</dbReference>
<protein>
    <submittedName>
        <fullName evidence="1">Uncharacterized protein</fullName>
    </submittedName>
</protein>
<evidence type="ECO:0000313" key="1">
    <source>
        <dbReference type="EMBL" id="MFC7462889.1"/>
    </source>
</evidence>
<accession>A0ABW2SH61</accession>